<dbReference type="RefSeq" id="XP_013275756.1">
    <property type="nucleotide sequence ID" value="XM_013420302.1"/>
</dbReference>
<dbReference type="EMBL" id="KN847476">
    <property type="protein sequence ID" value="KIX08620.1"/>
    <property type="molecule type" value="Genomic_DNA"/>
</dbReference>
<evidence type="ECO:0000313" key="1">
    <source>
        <dbReference type="EMBL" id="KIX08620.1"/>
    </source>
</evidence>
<keyword evidence="2" id="KW-1185">Reference proteome</keyword>
<dbReference type="VEuPathDB" id="FungiDB:Z518_03276"/>
<proteinExistence type="predicted"/>
<protein>
    <submittedName>
        <fullName evidence="1">Uncharacterized protein</fullName>
    </submittedName>
</protein>
<dbReference type="Proteomes" id="UP000053617">
    <property type="component" value="Unassembled WGS sequence"/>
</dbReference>
<gene>
    <name evidence="1" type="ORF">Z518_03276</name>
</gene>
<sequence length="97" mass="10483">MAGEAEHSWPQLGIGSCCYSIGSAAGTDEAVRNVPLQKAIKFQFRMIAPVESQISLNKFMSGQDPQPLLRIMTGLNLVSQAQAAAEERLKTTSKTQC</sequence>
<evidence type="ECO:0000313" key="2">
    <source>
        <dbReference type="Proteomes" id="UP000053617"/>
    </source>
</evidence>
<dbReference type="HOGENOM" id="CLU_2347846_0_0_1"/>
<dbReference type="GeneID" id="25291347"/>
<name>A0A0D2JGZ5_9EURO</name>
<dbReference type="AlphaFoldDB" id="A0A0D2JGZ5"/>
<reference evidence="1 2" key="1">
    <citation type="submission" date="2015-01" db="EMBL/GenBank/DDBJ databases">
        <title>The Genome Sequence of Rhinocladiella mackenzie CBS 650.93.</title>
        <authorList>
            <consortium name="The Broad Institute Genomics Platform"/>
            <person name="Cuomo C."/>
            <person name="de Hoog S."/>
            <person name="Gorbushina A."/>
            <person name="Stielow B."/>
            <person name="Teixiera M."/>
            <person name="Abouelleil A."/>
            <person name="Chapman S.B."/>
            <person name="Priest M."/>
            <person name="Young S.K."/>
            <person name="Wortman J."/>
            <person name="Nusbaum C."/>
            <person name="Birren B."/>
        </authorList>
    </citation>
    <scope>NUCLEOTIDE SEQUENCE [LARGE SCALE GENOMIC DNA]</scope>
    <source>
        <strain evidence="1 2">CBS 650.93</strain>
    </source>
</reference>
<accession>A0A0D2JGZ5</accession>
<organism evidence="1 2">
    <name type="scientific">Rhinocladiella mackenziei CBS 650.93</name>
    <dbReference type="NCBI Taxonomy" id="1442369"/>
    <lineage>
        <taxon>Eukaryota</taxon>
        <taxon>Fungi</taxon>
        <taxon>Dikarya</taxon>
        <taxon>Ascomycota</taxon>
        <taxon>Pezizomycotina</taxon>
        <taxon>Eurotiomycetes</taxon>
        <taxon>Chaetothyriomycetidae</taxon>
        <taxon>Chaetothyriales</taxon>
        <taxon>Herpotrichiellaceae</taxon>
        <taxon>Rhinocladiella</taxon>
    </lineage>
</organism>